<gene>
    <name evidence="1" type="ORF">GGC33_12625</name>
</gene>
<reference evidence="1 2" key="1">
    <citation type="submission" date="2019-11" db="EMBL/GenBank/DDBJ databases">
        <title>Isolation of a new High Light Tolerant Cyanobacteria.</title>
        <authorList>
            <person name="Dobson Z."/>
            <person name="Vaughn N."/>
            <person name="Vaughn M."/>
            <person name="Fromme P."/>
            <person name="Mazor Y."/>
        </authorList>
    </citation>
    <scope>NUCLEOTIDE SEQUENCE [LARGE SCALE GENOMIC DNA]</scope>
    <source>
        <strain evidence="1 2">0216</strain>
    </source>
</reference>
<dbReference type="AlphaFoldDB" id="A0A844GTE3"/>
<name>A0A844GTE3_9CHRO</name>
<proteinExistence type="predicted"/>
<accession>A0A844GTE3</accession>
<evidence type="ECO:0000313" key="2">
    <source>
        <dbReference type="Proteomes" id="UP000437131"/>
    </source>
</evidence>
<organism evidence="1 2">
    <name type="scientific">Cyanobacterium aponinum 0216</name>
    <dbReference type="NCBI Taxonomy" id="2676140"/>
    <lineage>
        <taxon>Bacteria</taxon>
        <taxon>Bacillati</taxon>
        <taxon>Cyanobacteriota</taxon>
        <taxon>Cyanophyceae</taxon>
        <taxon>Oscillatoriophycideae</taxon>
        <taxon>Chroococcales</taxon>
        <taxon>Geminocystaceae</taxon>
        <taxon>Cyanobacterium</taxon>
    </lineage>
</organism>
<dbReference type="Proteomes" id="UP000437131">
    <property type="component" value="Unassembled WGS sequence"/>
</dbReference>
<dbReference type="RefSeq" id="WP_155084219.1">
    <property type="nucleotide sequence ID" value="NZ_WMIA01000016.1"/>
</dbReference>
<comment type="caution">
    <text evidence="1">The sequence shown here is derived from an EMBL/GenBank/DDBJ whole genome shotgun (WGS) entry which is preliminary data.</text>
</comment>
<evidence type="ECO:0000313" key="1">
    <source>
        <dbReference type="EMBL" id="MTF39764.1"/>
    </source>
</evidence>
<dbReference type="EMBL" id="WMIA01000016">
    <property type="protein sequence ID" value="MTF39764.1"/>
    <property type="molecule type" value="Genomic_DNA"/>
</dbReference>
<protein>
    <submittedName>
        <fullName evidence="1">Uncharacterized protein</fullName>
    </submittedName>
</protein>
<sequence>MGKKQSKAFKDLQNLKPVEKKQKIKISRKKSSSLDNFAHDIKENHPDLVMRKVKKGELKMSEVIWDFVAPEMEIVSDLEEGHRLVSVAILAWNLSLLPEQERKDNINNYLVDLGIDNDPLESQAFKKFVQGFIDRKLKYFADIDRVIFDFKLEERRDTFHLSIASQLNQD</sequence>